<dbReference type="EMBL" id="JAAIMP010000012">
    <property type="protein sequence ID" value="NSC77568.1"/>
    <property type="molecule type" value="Genomic_DNA"/>
</dbReference>
<keyword evidence="1" id="KW-1133">Transmembrane helix</keyword>
<keyword evidence="1" id="KW-0472">Membrane</keyword>
<dbReference type="EMBL" id="CYYW01000014">
    <property type="protein sequence ID" value="CUO34300.1"/>
    <property type="molecule type" value="Genomic_DNA"/>
</dbReference>
<dbReference type="Proteomes" id="UP001193756">
    <property type="component" value="Unassembled WGS sequence"/>
</dbReference>
<dbReference type="AlphaFoldDB" id="A0A174EEG4"/>
<proteinExistence type="predicted"/>
<reference evidence="3" key="3">
    <citation type="submission" date="2020-02" db="EMBL/GenBank/DDBJ databases">
        <authorList>
            <person name="Littmann E."/>
            <person name="Sorbara M."/>
        </authorList>
    </citation>
    <scope>NUCLEOTIDE SEQUENCE</scope>
    <source>
        <strain evidence="3">MSK.16.45</strain>
    </source>
</reference>
<accession>A0A174EEG4</accession>
<name>A0A174EEG4_9FIRM</name>
<reference evidence="2 4" key="1">
    <citation type="submission" date="2015-09" db="EMBL/GenBank/DDBJ databases">
        <authorList>
            <consortium name="Pathogen Informatics"/>
        </authorList>
    </citation>
    <scope>NUCLEOTIDE SEQUENCE [LARGE SCALE GENOMIC DNA]</scope>
    <source>
        <strain evidence="2 4">2789STDY5608860</strain>
    </source>
</reference>
<feature type="transmembrane region" description="Helical" evidence="1">
    <location>
        <begin position="6"/>
        <end position="30"/>
    </location>
</feature>
<evidence type="ECO:0000313" key="3">
    <source>
        <dbReference type="EMBL" id="NSC77568.1"/>
    </source>
</evidence>
<organism evidence="2 4">
    <name type="scientific">Agathobacter rectalis</name>
    <dbReference type="NCBI Taxonomy" id="39491"/>
    <lineage>
        <taxon>Bacteria</taxon>
        <taxon>Bacillati</taxon>
        <taxon>Bacillota</taxon>
        <taxon>Clostridia</taxon>
        <taxon>Lachnospirales</taxon>
        <taxon>Lachnospiraceae</taxon>
        <taxon>Agathobacter</taxon>
    </lineage>
</organism>
<keyword evidence="1" id="KW-0812">Transmembrane</keyword>
<sequence length="191" mass="22090">MDIIMEVALACVISAGGIGGIIIAVVKLSVASIEKRFERKYTEKFAVFKSDIDKKQYISQVRFDAEFEIYKQLSRKYGELVLQIMVKASNIDKYKLDDMQDKEMGEINYLAYQAVSELYSSAPFIQEDIYNDFLNIYEMSRKLLVQWGEEQKSSTNETKNDVCEANEIYQKYNDTIVKVREYTSKLEGISL</sequence>
<evidence type="ECO:0000313" key="4">
    <source>
        <dbReference type="Proteomes" id="UP000095384"/>
    </source>
</evidence>
<evidence type="ECO:0000313" key="2">
    <source>
        <dbReference type="EMBL" id="CUO34300.1"/>
    </source>
</evidence>
<reference evidence="3" key="2">
    <citation type="journal article" date="2020" name="Cell Host Microbe">
        <title>Functional and Genomic Variation between Human-Derived Isolates of Lachnospiraceae Reveals Inter- and Intra-Species Diversity.</title>
        <authorList>
            <person name="Sorbara M.T."/>
            <person name="Littmann E.R."/>
            <person name="Fontana E."/>
            <person name="Moody T.U."/>
            <person name="Kohout C.E."/>
            <person name="Gjonbalaj M."/>
            <person name="Eaton V."/>
            <person name="Seok R."/>
            <person name="Leiner I.M."/>
            <person name="Pamer E.G."/>
        </authorList>
    </citation>
    <scope>NUCLEOTIDE SEQUENCE</scope>
    <source>
        <strain evidence="3">MSK.16.45</strain>
    </source>
</reference>
<evidence type="ECO:0000256" key="1">
    <source>
        <dbReference type="SAM" id="Phobius"/>
    </source>
</evidence>
<dbReference type="RefSeq" id="WP_055224668.1">
    <property type="nucleotide sequence ID" value="NZ_CYYW01000014.1"/>
</dbReference>
<dbReference type="Proteomes" id="UP000095384">
    <property type="component" value="Unassembled WGS sequence"/>
</dbReference>
<gene>
    <name evidence="2" type="ORF">ERS852417_02095</name>
    <name evidence="3" type="ORF">G4312_09810</name>
</gene>
<protein>
    <submittedName>
        <fullName evidence="2">Uncharacterized protein</fullName>
    </submittedName>
</protein>